<evidence type="ECO:0000256" key="1">
    <source>
        <dbReference type="ARBA" id="ARBA00022475"/>
    </source>
</evidence>
<organism evidence="7 8">
    <name type="scientific">Porphyromonas circumdentaria</name>
    <dbReference type="NCBI Taxonomy" id="29524"/>
    <lineage>
        <taxon>Bacteria</taxon>
        <taxon>Pseudomonadati</taxon>
        <taxon>Bacteroidota</taxon>
        <taxon>Bacteroidia</taxon>
        <taxon>Bacteroidales</taxon>
        <taxon>Porphyromonadaceae</taxon>
        <taxon>Porphyromonas</taxon>
    </lineage>
</organism>
<dbReference type="SUPFAM" id="SSF53300">
    <property type="entry name" value="vWA-like"/>
    <property type="match status" value="1"/>
</dbReference>
<proteinExistence type="predicted"/>
<evidence type="ECO:0000256" key="3">
    <source>
        <dbReference type="ARBA" id="ARBA00022989"/>
    </source>
</evidence>
<dbReference type="InterPro" id="IPR050768">
    <property type="entry name" value="UPF0353/GerABKA_families"/>
</dbReference>
<reference evidence="8" key="1">
    <citation type="submission" date="2017-02" db="EMBL/GenBank/DDBJ databases">
        <authorList>
            <person name="Varghese N."/>
            <person name="Submissions S."/>
        </authorList>
    </citation>
    <scope>NUCLEOTIDE SEQUENCE [LARGE SCALE GENOMIC DNA]</scope>
    <source>
        <strain evidence="8">ATCC 51356</strain>
    </source>
</reference>
<dbReference type="Gene3D" id="3.40.50.410">
    <property type="entry name" value="von Willebrand factor, type A domain"/>
    <property type="match status" value="1"/>
</dbReference>
<evidence type="ECO:0000256" key="5">
    <source>
        <dbReference type="SAM" id="Phobius"/>
    </source>
</evidence>
<dbReference type="SMART" id="SM00327">
    <property type="entry name" value="VWA"/>
    <property type="match status" value="1"/>
</dbReference>
<dbReference type="Pfam" id="PF00092">
    <property type="entry name" value="VWA"/>
    <property type="match status" value="1"/>
</dbReference>
<dbReference type="RefSeq" id="WP_078736354.1">
    <property type="nucleotide sequence ID" value="NZ_FUXE01000003.1"/>
</dbReference>
<dbReference type="PANTHER" id="PTHR22550">
    <property type="entry name" value="SPORE GERMINATION PROTEIN"/>
    <property type="match status" value="1"/>
</dbReference>
<gene>
    <name evidence="7" type="ORF">SAMN02745171_00401</name>
</gene>
<dbReference type="EMBL" id="FUXE01000003">
    <property type="protein sequence ID" value="SJZ53416.1"/>
    <property type="molecule type" value="Genomic_DNA"/>
</dbReference>
<dbReference type="OrthoDB" id="6206554at2"/>
<keyword evidence="2 5" id="KW-0812">Transmembrane</keyword>
<dbReference type="InterPro" id="IPR002035">
    <property type="entry name" value="VWF_A"/>
</dbReference>
<feature type="transmembrane region" description="Helical" evidence="5">
    <location>
        <begin position="6"/>
        <end position="24"/>
    </location>
</feature>
<feature type="domain" description="VWFA" evidence="6">
    <location>
        <begin position="91"/>
        <end position="287"/>
    </location>
</feature>
<keyword evidence="3 5" id="KW-1133">Transmembrane helix</keyword>
<dbReference type="PANTHER" id="PTHR22550:SF5">
    <property type="entry name" value="LEUCINE ZIPPER PROTEIN 4"/>
    <property type="match status" value="1"/>
</dbReference>
<keyword evidence="4 5" id="KW-0472">Membrane</keyword>
<accession>A0A1T4LFM3</accession>
<evidence type="ECO:0000259" key="6">
    <source>
        <dbReference type="PROSITE" id="PS50234"/>
    </source>
</evidence>
<keyword evidence="1" id="KW-1003">Cell membrane</keyword>
<sequence>MYFAAPEYLWLLLLFLLLLGVEVMDKYIRKRQQQRYAERAFWALVKPDASVKRIWVRHLLLLLSITSTIMMLARPQQIEKSEKPLEERGIEAIIALDISNSMLAEDIAPNRLSFAKTSCVKLADKLNKSKIGLIVFAGSAYTQLPLTSDLSMIKSFIQDADTEIISNQGTAIGSAIDIAIPSFSSRKDVGKAIIILTDGETHDTNALEMAQKAASQGIKVYVSAIGSSEGASIPLPKANEYILDETGEQVITKANFKMCQELATAGEGAFVQGSNASALASKIHEELKKLPQAVVTNYTENKHELFGWFAFAALLFLVIMEVILPRKNRFFGRIKLFN</sequence>
<dbReference type="AlphaFoldDB" id="A0A1T4LFM3"/>
<feature type="transmembrane region" description="Helical" evidence="5">
    <location>
        <begin position="305"/>
        <end position="324"/>
    </location>
</feature>
<dbReference type="PROSITE" id="PS50234">
    <property type="entry name" value="VWFA"/>
    <property type="match status" value="1"/>
</dbReference>
<dbReference type="Proteomes" id="UP000190121">
    <property type="component" value="Unassembled WGS sequence"/>
</dbReference>
<evidence type="ECO:0000256" key="4">
    <source>
        <dbReference type="ARBA" id="ARBA00023136"/>
    </source>
</evidence>
<dbReference type="InterPro" id="IPR036465">
    <property type="entry name" value="vWFA_dom_sf"/>
</dbReference>
<protein>
    <submittedName>
        <fullName evidence="7">Ca-activated chloride channel family protein</fullName>
    </submittedName>
</protein>
<evidence type="ECO:0000313" key="7">
    <source>
        <dbReference type="EMBL" id="SJZ53416.1"/>
    </source>
</evidence>
<keyword evidence="8" id="KW-1185">Reference proteome</keyword>
<evidence type="ECO:0000256" key="2">
    <source>
        <dbReference type="ARBA" id="ARBA00022692"/>
    </source>
</evidence>
<name>A0A1T4LFM3_9PORP</name>
<evidence type="ECO:0000313" key="8">
    <source>
        <dbReference type="Proteomes" id="UP000190121"/>
    </source>
</evidence>
<dbReference type="STRING" id="29524.SAMN02745171_00401"/>